<reference evidence="1 2" key="1">
    <citation type="submission" date="2020-10" db="EMBL/GenBank/DDBJ databases">
        <title>Whole genome sequence of oil-degrading bacteria Rhodococcus pyridinivorans strain 5Ap.</title>
        <authorList>
            <person name="Akhremchuk A.E."/>
            <person name="Valentovich L.N."/>
            <person name="Charniauskaya M.I."/>
            <person name="Bukliarevich H.A."/>
            <person name="Titok M.A."/>
        </authorList>
    </citation>
    <scope>NUCLEOTIDE SEQUENCE [LARGE SCALE GENOMIC DNA]</scope>
    <source>
        <strain evidence="1 2">5Ap</strain>
        <plasmid evidence="1 2">pSID</plasmid>
    </source>
</reference>
<sequence>MTALNVQSCGALTIGAAAFVSDAPRTAKLPGLPSSAILVAMSTCAHARVRQTIQDPD</sequence>
<keyword evidence="1" id="KW-0614">Plasmid</keyword>
<dbReference type="RefSeq" id="WP_193904208.1">
    <property type="nucleotide sequence ID" value="NZ_CP063453.1"/>
</dbReference>
<evidence type="ECO:0000313" key="2">
    <source>
        <dbReference type="Proteomes" id="UP000593818"/>
    </source>
</evidence>
<dbReference type="EMBL" id="CP063453">
    <property type="protein sequence ID" value="QOW01940.1"/>
    <property type="molecule type" value="Genomic_DNA"/>
</dbReference>
<gene>
    <name evidence="1" type="ORF">INP59_26570</name>
</gene>
<protein>
    <submittedName>
        <fullName evidence="1">Uncharacterized protein</fullName>
    </submittedName>
</protein>
<dbReference type="Proteomes" id="UP000593818">
    <property type="component" value="Plasmid pSID"/>
</dbReference>
<organism evidence="1 2">
    <name type="scientific">Rhodococcus pyridinivorans</name>
    <dbReference type="NCBI Taxonomy" id="103816"/>
    <lineage>
        <taxon>Bacteria</taxon>
        <taxon>Bacillati</taxon>
        <taxon>Actinomycetota</taxon>
        <taxon>Actinomycetes</taxon>
        <taxon>Mycobacteriales</taxon>
        <taxon>Nocardiaceae</taxon>
        <taxon>Rhodococcus</taxon>
    </lineage>
</organism>
<proteinExistence type="predicted"/>
<geneLocation type="plasmid" evidence="1 2">
    <name>pSID</name>
</geneLocation>
<name>A0A7M2XVZ7_9NOCA</name>
<evidence type="ECO:0000313" key="1">
    <source>
        <dbReference type="EMBL" id="QOW01940.1"/>
    </source>
</evidence>
<accession>A0A7M2XVZ7</accession>
<dbReference type="AlphaFoldDB" id="A0A7M2XVZ7"/>
<keyword evidence="2" id="KW-1185">Reference proteome</keyword>